<name>A0AAD7I5S3_9AGAR</name>
<keyword evidence="2" id="KW-1185">Reference proteome</keyword>
<feature type="non-terminal residue" evidence="1">
    <location>
        <position position="1"/>
    </location>
</feature>
<protein>
    <recommendedName>
        <fullName evidence="3">BHLH domain-containing protein</fullName>
    </recommendedName>
</protein>
<proteinExistence type="predicted"/>
<dbReference type="Proteomes" id="UP001215280">
    <property type="component" value="Unassembled WGS sequence"/>
</dbReference>
<comment type="caution">
    <text evidence="1">The sequence shown here is derived from an EMBL/GenBank/DDBJ whole genome shotgun (WGS) entry which is preliminary data.</text>
</comment>
<evidence type="ECO:0008006" key="3">
    <source>
        <dbReference type="Google" id="ProtNLM"/>
    </source>
</evidence>
<gene>
    <name evidence="1" type="ORF">DFH07DRAFT_753747</name>
</gene>
<evidence type="ECO:0000313" key="2">
    <source>
        <dbReference type="Proteomes" id="UP001215280"/>
    </source>
</evidence>
<organism evidence="1 2">
    <name type="scientific">Mycena maculata</name>
    <dbReference type="NCBI Taxonomy" id="230809"/>
    <lineage>
        <taxon>Eukaryota</taxon>
        <taxon>Fungi</taxon>
        <taxon>Dikarya</taxon>
        <taxon>Basidiomycota</taxon>
        <taxon>Agaricomycotina</taxon>
        <taxon>Agaricomycetes</taxon>
        <taxon>Agaricomycetidae</taxon>
        <taxon>Agaricales</taxon>
        <taxon>Marasmiineae</taxon>
        <taxon>Mycenaceae</taxon>
        <taxon>Mycena</taxon>
    </lineage>
</organism>
<dbReference type="EMBL" id="JARJLG010000153">
    <property type="protein sequence ID" value="KAJ7735642.1"/>
    <property type="molecule type" value="Genomic_DNA"/>
</dbReference>
<accession>A0AAD7I5S3</accession>
<sequence length="84" mass="9363">KRKTARRANMAERRATHNAVEGMRRKTLNGQFFSTFSLSRTRARPPLSSFLPSTLSQLSLRTLPPPHPCSASLVTRPLPPASCF</sequence>
<reference evidence="1" key="1">
    <citation type="submission" date="2023-03" db="EMBL/GenBank/DDBJ databases">
        <title>Massive genome expansion in bonnet fungi (Mycena s.s.) driven by repeated elements and novel gene families across ecological guilds.</title>
        <authorList>
            <consortium name="Lawrence Berkeley National Laboratory"/>
            <person name="Harder C.B."/>
            <person name="Miyauchi S."/>
            <person name="Viragh M."/>
            <person name="Kuo A."/>
            <person name="Thoen E."/>
            <person name="Andreopoulos B."/>
            <person name="Lu D."/>
            <person name="Skrede I."/>
            <person name="Drula E."/>
            <person name="Henrissat B."/>
            <person name="Morin E."/>
            <person name="Kohler A."/>
            <person name="Barry K."/>
            <person name="LaButti K."/>
            <person name="Morin E."/>
            <person name="Salamov A."/>
            <person name="Lipzen A."/>
            <person name="Mereny Z."/>
            <person name="Hegedus B."/>
            <person name="Baldrian P."/>
            <person name="Stursova M."/>
            <person name="Weitz H."/>
            <person name="Taylor A."/>
            <person name="Grigoriev I.V."/>
            <person name="Nagy L.G."/>
            <person name="Martin F."/>
            <person name="Kauserud H."/>
        </authorList>
    </citation>
    <scope>NUCLEOTIDE SEQUENCE</scope>
    <source>
        <strain evidence="1">CBHHK188m</strain>
    </source>
</reference>
<dbReference type="AlphaFoldDB" id="A0AAD7I5S3"/>
<evidence type="ECO:0000313" key="1">
    <source>
        <dbReference type="EMBL" id="KAJ7735642.1"/>
    </source>
</evidence>